<dbReference type="EMBL" id="WUEY01000011">
    <property type="protein sequence ID" value="NEI72390.1"/>
    <property type="molecule type" value="Genomic_DNA"/>
</dbReference>
<gene>
    <name evidence="1" type="ORF">GR212_22645</name>
</gene>
<organism evidence="1 2">
    <name type="scientific">Rhizobium lusitanum</name>
    <dbReference type="NCBI Taxonomy" id="293958"/>
    <lineage>
        <taxon>Bacteria</taxon>
        <taxon>Pseudomonadati</taxon>
        <taxon>Pseudomonadota</taxon>
        <taxon>Alphaproteobacteria</taxon>
        <taxon>Hyphomicrobiales</taxon>
        <taxon>Rhizobiaceae</taxon>
        <taxon>Rhizobium/Agrobacterium group</taxon>
        <taxon>Rhizobium</taxon>
    </lineage>
</organism>
<evidence type="ECO:0000313" key="1">
    <source>
        <dbReference type="EMBL" id="NEI72390.1"/>
    </source>
</evidence>
<evidence type="ECO:0000313" key="2">
    <source>
        <dbReference type="Proteomes" id="UP000483035"/>
    </source>
</evidence>
<protein>
    <submittedName>
        <fullName evidence="1">Uncharacterized protein</fullName>
    </submittedName>
</protein>
<comment type="caution">
    <text evidence="1">The sequence shown here is derived from an EMBL/GenBank/DDBJ whole genome shotgun (WGS) entry which is preliminary data.</text>
</comment>
<sequence>MFAPLYRSARSIRLVLLALVLTAVGSLVSPVGASAEIALKSEVPGLKITRLQKLPKAPQPASDATCGVLPELKSKGGKITAALGWGVTGEAKLGSYDAVSFAGEFEQATGSACDISEGNVAVFDGSQLLALVYAEKSSKLSIGKITAIKDHLRILDGDLVSMPVGEIWLEGDRNVEVKPLAAEEQVCDGAAVVPNVYGKPITDARQAIIARGWEPFQSPPPSYPDPFGDSIRKMGIVETTDCAGTGFAYCSYYYRKGDMELGVISFGDGTPTVSGYGAVCERSKWHKSE</sequence>
<dbReference type="AlphaFoldDB" id="A0A6L9UE65"/>
<reference evidence="1 2" key="1">
    <citation type="submission" date="2019-12" db="EMBL/GenBank/DDBJ databases">
        <title>Rhizobium genotypes associated with high levels of biological nitrogen fixation by grain legumes in a temperate-maritime cropping system.</title>
        <authorList>
            <person name="Maluk M."/>
            <person name="Francesc Ferrando Molina F."/>
            <person name="Lopez Del Egido L."/>
            <person name="Lafos M."/>
            <person name="Langarica-Fuentes A."/>
            <person name="Gebre Yohannes G."/>
            <person name="Young M.W."/>
            <person name="Martin P."/>
            <person name="Gantlett R."/>
            <person name="Kenicer G."/>
            <person name="Hawes C."/>
            <person name="Begg G.S."/>
            <person name="Quilliam R.S."/>
            <person name="Squire G.R."/>
            <person name="Poole P.S."/>
            <person name="Young P.W."/>
            <person name="Iannetta P.M."/>
            <person name="James E.K."/>
        </authorList>
    </citation>
    <scope>NUCLEOTIDE SEQUENCE [LARGE SCALE GENOMIC DNA]</scope>
    <source>
        <strain evidence="1 2">JHI1118</strain>
    </source>
</reference>
<accession>A0A6L9UE65</accession>
<name>A0A6L9UE65_9HYPH</name>
<dbReference type="RefSeq" id="WP_163989646.1">
    <property type="nucleotide sequence ID" value="NZ_WUEY01000011.1"/>
</dbReference>
<proteinExistence type="predicted"/>
<dbReference type="Proteomes" id="UP000483035">
    <property type="component" value="Unassembled WGS sequence"/>
</dbReference>